<dbReference type="Pfam" id="PF21805">
    <property type="entry name" value="Imm5_like"/>
    <property type="match status" value="1"/>
</dbReference>
<dbReference type="STRING" id="1134406.ADN00_09595"/>
<dbReference type="RefSeq" id="WP_075062783.1">
    <property type="nucleotide sequence ID" value="NZ_LGCL01000024.1"/>
</dbReference>
<dbReference type="AlphaFoldDB" id="A0A0P6X9C6"/>
<dbReference type="OrthoDB" id="166981at2"/>
<reference evidence="2 3" key="1">
    <citation type="submission" date="2015-07" db="EMBL/GenBank/DDBJ databases">
        <title>Genome sequence of Ornatilinea apprima DSM 23815.</title>
        <authorList>
            <person name="Hemp J."/>
            <person name="Ward L.M."/>
            <person name="Pace L.A."/>
            <person name="Fischer W.W."/>
        </authorList>
    </citation>
    <scope>NUCLEOTIDE SEQUENCE [LARGE SCALE GENOMIC DNA]</scope>
    <source>
        <strain evidence="2 3">P3M-1</strain>
    </source>
</reference>
<gene>
    <name evidence="2" type="ORF">ADN00_09595</name>
</gene>
<dbReference type="Proteomes" id="UP000050417">
    <property type="component" value="Unassembled WGS sequence"/>
</dbReference>
<name>A0A0P6X9C6_9CHLR</name>
<protein>
    <recommendedName>
        <fullName evidence="1">Imm-5-like domain-containing protein</fullName>
    </recommendedName>
</protein>
<evidence type="ECO:0000313" key="3">
    <source>
        <dbReference type="Proteomes" id="UP000050417"/>
    </source>
</evidence>
<accession>A0A0P6X9C6</accession>
<comment type="caution">
    <text evidence="2">The sequence shown here is derived from an EMBL/GenBank/DDBJ whole genome shotgun (WGS) entry which is preliminary data.</text>
</comment>
<evidence type="ECO:0000313" key="2">
    <source>
        <dbReference type="EMBL" id="KPL76849.1"/>
    </source>
</evidence>
<dbReference type="EMBL" id="LGCL01000024">
    <property type="protein sequence ID" value="KPL76849.1"/>
    <property type="molecule type" value="Genomic_DNA"/>
</dbReference>
<evidence type="ECO:0000259" key="1">
    <source>
        <dbReference type="Pfam" id="PF21805"/>
    </source>
</evidence>
<feature type="domain" description="Imm-5-like" evidence="1">
    <location>
        <begin position="13"/>
        <end position="141"/>
    </location>
</feature>
<dbReference type="InterPro" id="IPR048667">
    <property type="entry name" value="Imm5-like"/>
</dbReference>
<organism evidence="2 3">
    <name type="scientific">Ornatilinea apprima</name>
    <dbReference type="NCBI Taxonomy" id="1134406"/>
    <lineage>
        <taxon>Bacteria</taxon>
        <taxon>Bacillati</taxon>
        <taxon>Chloroflexota</taxon>
        <taxon>Anaerolineae</taxon>
        <taxon>Anaerolineales</taxon>
        <taxon>Anaerolineaceae</taxon>
        <taxon>Ornatilinea</taxon>
    </lineage>
</organism>
<sequence length="183" mass="19926">MKKQKEVFELRIESLRVLGEWAAACAERALPIYEELNQGDPRPRAAIDGIRIFARGGKRSAQLRVLALDAFRAAHAAKDPAASAAAQAASLAAASAYTHPLVDVQQTGHIVGPAAYAALAIEIDNQHDPLLGNAEVRRAIEQAPFEICEILLNMPARTAGKSRLDKMMYELDRGLRDKFPKMG</sequence>
<proteinExistence type="predicted"/>
<keyword evidence="3" id="KW-1185">Reference proteome</keyword>